<organism evidence="1 2">
    <name type="scientific">Wolfiporia cocos (strain MD-104)</name>
    <name type="common">Brown rot fungus</name>
    <dbReference type="NCBI Taxonomy" id="742152"/>
    <lineage>
        <taxon>Eukaryota</taxon>
        <taxon>Fungi</taxon>
        <taxon>Dikarya</taxon>
        <taxon>Basidiomycota</taxon>
        <taxon>Agaricomycotina</taxon>
        <taxon>Agaricomycetes</taxon>
        <taxon>Polyporales</taxon>
        <taxon>Phaeolaceae</taxon>
        <taxon>Wolfiporia</taxon>
    </lineage>
</organism>
<gene>
    <name evidence="1" type="ORF">WOLCODRAFT_134804</name>
</gene>
<evidence type="ECO:0000313" key="2">
    <source>
        <dbReference type="Proteomes" id="UP000218811"/>
    </source>
</evidence>
<accession>A0A2H3JBQ7</accession>
<reference evidence="1 2" key="1">
    <citation type="journal article" date="2012" name="Science">
        <title>The Paleozoic origin of enzymatic lignin decomposition reconstructed from 31 fungal genomes.</title>
        <authorList>
            <person name="Floudas D."/>
            <person name="Binder M."/>
            <person name="Riley R."/>
            <person name="Barry K."/>
            <person name="Blanchette R.A."/>
            <person name="Henrissat B."/>
            <person name="Martinez A.T."/>
            <person name="Otillar R."/>
            <person name="Spatafora J.W."/>
            <person name="Yadav J.S."/>
            <person name="Aerts A."/>
            <person name="Benoit I."/>
            <person name="Boyd A."/>
            <person name="Carlson A."/>
            <person name="Copeland A."/>
            <person name="Coutinho P.M."/>
            <person name="de Vries R.P."/>
            <person name="Ferreira P."/>
            <person name="Findley K."/>
            <person name="Foster B."/>
            <person name="Gaskell J."/>
            <person name="Glotzer D."/>
            <person name="Gorecki P."/>
            <person name="Heitman J."/>
            <person name="Hesse C."/>
            <person name="Hori C."/>
            <person name="Igarashi K."/>
            <person name="Jurgens J.A."/>
            <person name="Kallen N."/>
            <person name="Kersten P."/>
            <person name="Kohler A."/>
            <person name="Kuees U."/>
            <person name="Kumar T.K.A."/>
            <person name="Kuo A."/>
            <person name="LaButti K."/>
            <person name="Larrondo L.F."/>
            <person name="Lindquist E."/>
            <person name="Ling A."/>
            <person name="Lombard V."/>
            <person name="Lucas S."/>
            <person name="Lundell T."/>
            <person name="Martin R."/>
            <person name="McLaughlin D.J."/>
            <person name="Morgenstern I."/>
            <person name="Morin E."/>
            <person name="Murat C."/>
            <person name="Nagy L.G."/>
            <person name="Nolan M."/>
            <person name="Ohm R.A."/>
            <person name="Patyshakuliyeva A."/>
            <person name="Rokas A."/>
            <person name="Ruiz-Duenas F.J."/>
            <person name="Sabat G."/>
            <person name="Salamov A."/>
            <person name="Samejima M."/>
            <person name="Schmutz J."/>
            <person name="Slot J.C."/>
            <person name="St John F."/>
            <person name="Stenlid J."/>
            <person name="Sun H."/>
            <person name="Sun S."/>
            <person name="Syed K."/>
            <person name="Tsang A."/>
            <person name="Wiebenga A."/>
            <person name="Young D."/>
            <person name="Pisabarro A."/>
            <person name="Eastwood D.C."/>
            <person name="Martin F."/>
            <person name="Cullen D."/>
            <person name="Grigoriev I.V."/>
            <person name="Hibbett D.S."/>
        </authorList>
    </citation>
    <scope>NUCLEOTIDE SEQUENCE [LARGE SCALE GENOMIC DNA]</scope>
    <source>
        <strain evidence="1 2">MD-104</strain>
    </source>
</reference>
<dbReference type="Proteomes" id="UP000218811">
    <property type="component" value="Unassembled WGS sequence"/>
</dbReference>
<evidence type="ECO:0000313" key="1">
    <source>
        <dbReference type="EMBL" id="PCH39626.1"/>
    </source>
</evidence>
<name>A0A2H3JBQ7_WOLCO</name>
<proteinExistence type="predicted"/>
<feature type="non-terminal residue" evidence="1">
    <location>
        <position position="60"/>
    </location>
</feature>
<sequence length="60" mass="6592">MRTVVRSCPEDDNRLPTSAHDISSMVSLVTCFLTTRSLQFSFLVHSLVKSHVLASNATSP</sequence>
<dbReference type="AlphaFoldDB" id="A0A2H3JBQ7"/>
<protein>
    <submittedName>
        <fullName evidence="1">Uncharacterized protein</fullName>
    </submittedName>
</protein>
<dbReference type="EMBL" id="KB468020">
    <property type="protein sequence ID" value="PCH39626.1"/>
    <property type="molecule type" value="Genomic_DNA"/>
</dbReference>
<keyword evidence="2" id="KW-1185">Reference proteome</keyword>